<name>A0A670IND0_PODMU</name>
<keyword evidence="5" id="KW-0677">Repeat</keyword>
<dbReference type="Proteomes" id="UP000472272">
    <property type="component" value="Chromosome 8"/>
</dbReference>
<dbReference type="KEGG" id="pmua:114601918"/>
<evidence type="ECO:0000256" key="6">
    <source>
        <dbReference type="ARBA" id="ARBA00022782"/>
    </source>
</evidence>
<evidence type="ECO:0000256" key="12">
    <source>
        <dbReference type="ARBA" id="ARBA00048213"/>
    </source>
</evidence>
<dbReference type="GO" id="GO:0005654">
    <property type="term" value="C:nucleoplasm"/>
    <property type="evidence" value="ECO:0007669"/>
    <property type="project" value="Ensembl"/>
</dbReference>
<dbReference type="OMA" id="CHHDEYS"/>
<feature type="domain" description="Protein arginine N-methyltransferase" evidence="14">
    <location>
        <begin position="176"/>
        <end position="349"/>
    </location>
</feature>
<dbReference type="Gene3D" id="3.40.50.150">
    <property type="entry name" value="Vaccinia Virus protein VP39"/>
    <property type="match status" value="2"/>
</dbReference>
<dbReference type="GO" id="GO:0001650">
    <property type="term" value="C:fibrillar center"/>
    <property type="evidence" value="ECO:0007669"/>
    <property type="project" value="Ensembl"/>
</dbReference>
<dbReference type="FunFam" id="2.70.160.11:FF:000010">
    <property type="entry name" value="Protein arginine N-methyltransferase"/>
    <property type="match status" value="1"/>
</dbReference>
<dbReference type="GO" id="GO:0044020">
    <property type="term" value="F:histone H4R3 methyltransferase activity"/>
    <property type="evidence" value="ECO:0007669"/>
    <property type="project" value="UniProtKB-UniRule"/>
</dbReference>
<dbReference type="GO" id="GO:0000387">
    <property type="term" value="P:spliceosomal snRNP assembly"/>
    <property type="evidence" value="ECO:0007669"/>
    <property type="project" value="UniProtKB-UniRule"/>
</dbReference>
<dbReference type="FunFam" id="3.40.50.150:FF:000070">
    <property type="entry name" value="Protein arginine N-methyltransferase 7"/>
    <property type="match status" value="1"/>
</dbReference>
<dbReference type="InterPro" id="IPR055135">
    <property type="entry name" value="PRMT_dom"/>
</dbReference>
<proteinExistence type="inferred from homology"/>
<dbReference type="CTD" id="54496"/>
<keyword evidence="4 13" id="KW-0949">S-adenosyl-L-methionine</keyword>
<gene>
    <name evidence="15" type="primary">PRMT7</name>
</gene>
<reference evidence="15" key="3">
    <citation type="submission" date="2025-09" db="UniProtKB">
        <authorList>
            <consortium name="Ensembl"/>
        </authorList>
    </citation>
    <scope>IDENTIFICATION</scope>
</reference>
<dbReference type="PANTHER" id="PTHR11006">
    <property type="entry name" value="PROTEIN ARGININE N-METHYLTRANSFERASE"/>
    <property type="match status" value="1"/>
</dbReference>
<evidence type="ECO:0000256" key="10">
    <source>
        <dbReference type="ARBA" id="ARBA00023242"/>
    </source>
</evidence>
<dbReference type="Gene3D" id="2.70.160.11">
    <property type="entry name" value="Hnrnp arginine n-methyltransferase1"/>
    <property type="match status" value="2"/>
</dbReference>
<dbReference type="GO" id="GO:0071514">
    <property type="term" value="P:genomic imprinting"/>
    <property type="evidence" value="ECO:0007669"/>
    <property type="project" value="Ensembl"/>
</dbReference>
<reference evidence="15" key="2">
    <citation type="submission" date="2025-08" db="UniProtKB">
        <authorList>
            <consortium name="Ensembl"/>
        </authorList>
    </citation>
    <scope>IDENTIFICATION</scope>
</reference>
<accession>A0A670IND0</accession>
<dbReference type="EC" id="2.1.1.321" evidence="13"/>
<dbReference type="Pfam" id="PF22528">
    <property type="entry name" value="PRMT_C"/>
    <property type="match status" value="2"/>
</dbReference>
<dbReference type="GeneID" id="114601918"/>
<comment type="similarity">
    <text evidence="13">Belongs to the class I-like SAM-binding methyltransferase superfamily. Protein arginine N-methyltransferase family. PRMT7 subfamily.</text>
</comment>
<dbReference type="FunFam" id="2.70.160.11:FF:000004">
    <property type="entry name" value="Protein arginine N-methyltransferase 7"/>
    <property type="match status" value="1"/>
</dbReference>
<evidence type="ECO:0000256" key="2">
    <source>
        <dbReference type="ARBA" id="ARBA00022603"/>
    </source>
</evidence>
<evidence type="ECO:0000256" key="1">
    <source>
        <dbReference type="ARBA" id="ARBA00022490"/>
    </source>
</evidence>
<reference evidence="15 16" key="1">
    <citation type="journal article" date="2019" name="Proc. Natl. Acad. Sci. U.S.A.">
        <title>Regulatory changes in pterin and carotenoid genes underlie balanced color polymorphisms in the wall lizard.</title>
        <authorList>
            <person name="Andrade P."/>
            <person name="Pinho C."/>
            <person name="Perez I de Lanuza G."/>
            <person name="Afonso S."/>
            <person name="Brejcha J."/>
            <person name="Rubin C.J."/>
            <person name="Wallerman O."/>
            <person name="Pereira P."/>
            <person name="Sabatino S.J."/>
            <person name="Bellati A."/>
            <person name="Pellitteri-Rosa D."/>
            <person name="Bosakova Z."/>
            <person name="Bunikis I."/>
            <person name="Carretero M.A."/>
            <person name="Feiner N."/>
            <person name="Marsik P."/>
            <person name="Pauperio F."/>
            <person name="Salvi D."/>
            <person name="Soler L."/>
            <person name="While G.M."/>
            <person name="Uller T."/>
            <person name="Font E."/>
            <person name="Andersson L."/>
            <person name="Carneiro M."/>
        </authorList>
    </citation>
    <scope>NUCLEOTIDE SEQUENCE</scope>
</reference>
<keyword evidence="8 13" id="KW-0805">Transcription regulation</keyword>
<keyword evidence="7 13" id="KW-0156">Chromatin regulator</keyword>
<keyword evidence="2 13" id="KW-0489">Methyltransferase</keyword>
<evidence type="ECO:0000256" key="3">
    <source>
        <dbReference type="ARBA" id="ARBA00022679"/>
    </source>
</evidence>
<dbReference type="Pfam" id="PF06325">
    <property type="entry name" value="PrmA"/>
    <property type="match status" value="1"/>
</dbReference>
<dbReference type="GO" id="GO:0043021">
    <property type="term" value="F:ribonucleoprotein complex binding"/>
    <property type="evidence" value="ECO:0007669"/>
    <property type="project" value="Ensembl"/>
</dbReference>
<dbReference type="PIRSF" id="PIRSF036946">
    <property type="entry name" value="Arg_N-mtase"/>
    <property type="match status" value="1"/>
</dbReference>
<evidence type="ECO:0000313" key="15">
    <source>
        <dbReference type="Ensembl" id="ENSPMRP00000013475.1"/>
    </source>
</evidence>
<evidence type="ECO:0000256" key="8">
    <source>
        <dbReference type="ARBA" id="ARBA00023015"/>
    </source>
</evidence>
<keyword evidence="16" id="KW-1185">Reference proteome</keyword>
<dbReference type="PANTHER" id="PTHR11006:SF4">
    <property type="entry name" value="PROTEIN ARGININE N-METHYLTRANSFERASE 7"/>
    <property type="match status" value="1"/>
</dbReference>
<dbReference type="GO" id="GO:0042393">
    <property type="term" value="F:histone binding"/>
    <property type="evidence" value="ECO:0007669"/>
    <property type="project" value="Ensembl"/>
</dbReference>
<comment type="catalytic activity">
    <reaction evidence="12 13">
        <text>L-arginyl-[protein] + S-adenosyl-L-methionine = N(omega)-methyl-L-arginyl-[protein] + S-adenosyl-L-homocysteine + H(+)</text>
        <dbReference type="Rhea" id="RHEA:48100"/>
        <dbReference type="Rhea" id="RHEA-COMP:10532"/>
        <dbReference type="Rhea" id="RHEA-COMP:11990"/>
        <dbReference type="ChEBI" id="CHEBI:15378"/>
        <dbReference type="ChEBI" id="CHEBI:29965"/>
        <dbReference type="ChEBI" id="CHEBI:57856"/>
        <dbReference type="ChEBI" id="CHEBI:59789"/>
        <dbReference type="ChEBI" id="CHEBI:65280"/>
        <dbReference type="EC" id="2.1.1.321"/>
    </reaction>
</comment>
<dbReference type="InterPro" id="IPR014644">
    <property type="entry name" value="MeTrfase_PRMT7"/>
</dbReference>
<dbReference type="RefSeq" id="XP_028595398.1">
    <property type="nucleotide sequence ID" value="XM_028739565.1"/>
</dbReference>
<dbReference type="GO" id="GO:0032259">
    <property type="term" value="P:methylation"/>
    <property type="evidence" value="ECO:0007669"/>
    <property type="project" value="UniProtKB-KW"/>
</dbReference>
<feature type="domain" description="Protein arginine N-methyltransferase" evidence="14">
    <location>
        <begin position="514"/>
        <end position="681"/>
    </location>
</feature>
<evidence type="ECO:0000259" key="14">
    <source>
        <dbReference type="Pfam" id="PF22528"/>
    </source>
</evidence>
<keyword evidence="1 13" id="KW-0963">Cytoplasm</keyword>
<dbReference type="RefSeq" id="XP_028595399.1">
    <property type="nucleotide sequence ID" value="XM_028739566.1"/>
</dbReference>
<dbReference type="InterPro" id="IPR029063">
    <property type="entry name" value="SAM-dependent_MTases_sf"/>
</dbReference>
<keyword evidence="3 13" id="KW-0808">Transferase</keyword>
<keyword evidence="9 13" id="KW-0804">Transcription</keyword>
<evidence type="ECO:0000256" key="9">
    <source>
        <dbReference type="ARBA" id="ARBA00023163"/>
    </source>
</evidence>
<dbReference type="GO" id="GO:0005829">
    <property type="term" value="C:cytosol"/>
    <property type="evidence" value="ECO:0007669"/>
    <property type="project" value="UniProtKB-SubCell"/>
</dbReference>
<dbReference type="CDD" id="cd02440">
    <property type="entry name" value="AdoMet_MTases"/>
    <property type="match status" value="1"/>
</dbReference>
<evidence type="ECO:0000256" key="7">
    <source>
        <dbReference type="ARBA" id="ARBA00022853"/>
    </source>
</evidence>
<keyword evidence="6 13" id="KW-0221">Differentiation</keyword>
<dbReference type="GeneTree" id="ENSGT00940000156879"/>
<dbReference type="InterPro" id="IPR025799">
    <property type="entry name" value="Arg_MeTrfase"/>
</dbReference>
<dbReference type="AlphaFoldDB" id="A0A670IND0"/>
<comment type="function">
    <text evidence="11 13">Arginine methyltransferase that can both catalyze the formation of omega-N monomethylarginine (MMA) and symmetrical dimethylarginine (sDMA), with a preference for the formation of MMA. Specifically mediates the symmetrical dimethylation of arginine residues in the small nuclear ribonucleoproteins Sm D1 (SNRPD1) and Sm D3 (SNRPD3); such methylation being required for the assembly and biogenesis of snRNP core particles. Specifically mediates the symmetric dimethylation of histone H4 'Arg-3' to form H4R3me2s. Plays a role in gene imprinting by being recruited by CTCFL at the H19 imprinted control region (ICR) and methylating histone H4 to form H4R3me2s, possibly leading to recruit DNA methyltransferases at these sites. May also play a role in embryonic stem cell (ESC) pluripotency. Also able to mediate the arginine methylation of histone H2A and myelin basic protein (MBP) in vitro; the relevance of such results is however unclear in vivo.</text>
</comment>
<dbReference type="Ensembl" id="ENSPMRT00000014390.1">
    <property type="protein sequence ID" value="ENSPMRP00000013475.1"/>
    <property type="gene ID" value="ENSPMRG00000009018.1"/>
</dbReference>
<evidence type="ECO:0000256" key="11">
    <source>
        <dbReference type="ARBA" id="ARBA00025570"/>
    </source>
</evidence>
<keyword evidence="10 13" id="KW-0539">Nucleus</keyword>
<dbReference type="PROSITE" id="PS51678">
    <property type="entry name" value="SAM_MT_PRMT"/>
    <property type="match status" value="2"/>
</dbReference>
<dbReference type="SUPFAM" id="SSF53335">
    <property type="entry name" value="S-adenosyl-L-methionine-dependent methyltransferases"/>
    <property type="match status" value="2"/>
</dbReference>
<dbReference type="FunFam" id="3.40.50.150:FF:000071">
    <property type="entry name" value="Protein arginine N-methyltransferase 7"/>
    <property type="match status" value="1"/>
</dbReference>
<evidence type="ECO:0000256" key="13">
    <source>
        <dbReference type="PIRNR" id="PIRNR036946"/>
    </source>
</evidence>
<organism evidence="15 16">
    <name type="scientific">Podarcis muralis</name>
    <name type="common">Wall lizard</name>
    <name type="synonym">Lacerta muralis</name>
    <dbReference type="NCBI Taxonomy" id="64176"/>
    <lineage>
        <taxon>Eukaryota</taxon>
        <taxon>Metazoa</taxon>
        <taxon>Chordata</taxon>
        <taxon>Craniata</taxon>
        <taxon>Vertebrata</taxon>
        <taxon>Euteleostomi</taxon>
        <taxon>Lepidosauria</taxon>
        <taxon>Squamata</taxon>
        <taxon>Bifurcata</taxon>
        <taxon>Unidentata</taxon>
        <taxon>Episquamata</taxon>
        <taxon>Laterata</taxon>
        <taxon>Lacertibaenia</taxon>
        <taxon>Lacertidae</taxon>
        <taxon>Podarcis</taxon>
    </lineage>
</organism>
<evidence type="ECO:0000256" key="5">
    <source>
        <dbReference type="ARBA" id="ARBA00022737"/>
    </source>
</evidence>
<dbReference type="GO" id="GO:0035243">
    <property type="term" value="F:protein-arginine omega-N symmetric methyltransferase activity"/>
    <property type="evidence" value="ECO:0007669"/>
    <property type="project" value="Ensembl"/>
</dbReference>
<dbReference type="OrthoDB" id="412876at2759"/>
<evidence type="ECO:0000313" key="16">
    <source>
        <dbReference type="Proteomes" id="UP000472272"/>
    </source>
</evidence>
<dbReference type="GO" id="GO:0035241">
    <property type="term" value="F:protein-arginine omega-N monomethyltransferase activity"/>
    <property type="evidence" value="ECO:0007669"/>
    <property type="project" value="UniProtKB-EC"/>
</dbReference>
<protein>
    <recommendedName>
        <fullName evidence="13">Protein arginine N-methyltransferase</fullName>
        <ecNumber evidence="13">2.1.1.321</ecNumber>
    </recommendedName>
</protein>
<comment type="subcellular location">
    <subcellularLocation>
        <location evidence="13">Cytoplasm</location>
        <location evidence="13">Cytosol</location>
    </subcellularLocation>
    <subcellularLocation>
        <location evidence="13">Nucleus</location>
    </subcellularLocation>
</comment>
<sequence length="690" mass="77907">MKVFCGRANPTTGAVEWLEEDENYDYHQEIARSCYADMLNDNDRNAKYFQGIRAAVDRVKERGDRAIVLDIGTGTGLLSMMAATAGADFCYAVEVFKPMADTAVKIVEKNGFSDKIKIINKHSTEVTVGPDGDMQCRANILITELFDTELIGEGALPSYEHAHRCLVQEGCEAVPHRATVYAQLVESQRMWSWNKLFPIHIQAEDSEKIIVSPPEMENCPGAPSVYDIQLNQVSLHDFTPLSDVVTMFSVDFSKPVSRASAYYTVHLEAIKSGKAQVVLSWWDIDMDPAGLIKCTMAPYWVQSTSEDIPWRDHWMQCVYFLPNEELVFQGQSVGLTSFHDDYSVWYKLQKGRNEDATTAIQVESPVCRCQAHLLWNRPRFGELNDQNRTAQYLQALQKVLKPNSVCLSISDGSLLPVLAHHLGAKEVFTLESSAVSHSLMQKIFKANHLEDKIKIIEKHPELLISSDLEDKKVSLLIGEPFFSTSLLPWHNLYFWYARTALASHLTSDVTVLPQSASLHMMIVEFKDLWRIRSPCGTCEGFDVHIMDEMIKNSLDFRESREAEPHPLWEYPCKSISNPLKILIFDFQQTVPEHTIKNEGIINLTKTGKSHGAVLWMEYHLTPSISVTTGLVQVSNEKDYCQWTPHCKQAVFFFSSDTGSEPPIDNPSAVAYTLSFNPKTGNVIMDFKLLG</sequence>
<evidence type="ECO:0000256" key="4">
    <source>
        <dbReference type="ARBA" id="ARBA00022691"/>
    </source>
</evidence>
<dbReference type="RefSeq" id="XP_028595400.1">
    <property type="nucleotide sequence ID" value="XM_028739567.1"/>
</dbReference>